<accession>A0AAD7WW12</accession>
<reference evidence="1" key="1">
    <citation type="journal article" date="2023" name="Science">
        <title>Genome structures resolve the early diversification of teleost fishes.</title>
        <authorList>
            <person name="Parey E."/>
            <person name="Louis A."/>
            <person name="Montfort J."/>
            <person name="Bouchez O."/>
            <person name="Roques C."/>
            <person name="Iampietro C."/>
            <person name="Lluch J."/>
            <person name="Castinel A."/>
            <person name="Donnadieu C."/>
            <person name="Desvignes T."/>
            <person name="Floi Bucao C."/>
            <person name="Jouanno E."/>
            <person name="Wen M."/>
            <person name="Mejri S."/>
            <person name="Dirks R."/>
            <person name="Jansen H."/>
            <person name="Henkel C."/>
            <person name="Chen W.J."/>
            <person name="Zahm M."/>
            <person name="Cabau C."/>
            <person name="Klopp C."/>
            <person name="Thompson A.W."/>
            <person name="Robinson-Rechavi M."/>
            <person name="Braasch I."/>
            <person name="Lecointre G."/>
            <person name="Bobe J."/>
            <person name="Postlethwait J.H."/>
            <person name="Berthelot C."/>
            <person name="Roest Crollius H."/>
            <person name="Guiguen Y."/>
        </authorList>
    </citation>
    <scope>NUCLEOTIDE SEQUENCE</scope>
    <source>
        <strain evidence="1">NC1722</strain>
    </source>
</reference>
<dbReference type="AlphaFoldDB" id="A0AAD7WW12"/>
<gene>
    <name evidence="1" type="ORF">AAFF_G00203200</name>
</gene>
<sequence>MRSETASSGYGAHYPAFARTNVPLSARVVGGLPTTSDLPPLSDMVKALREEDWVTVQEACSRKASGDLM</sequence>
<keyword evidence="2" id="KW-1185">Reference proteome</keyword>
<evidence type="ECO:0000313" key="1">
    <source>
        <dbReference type="EMBL" id="KAJ8410339.1"/>
    </source>
</evidence>
<name>A0AAD7WW12_9TELE</name>
<comment type="caution">
    <text evidence="1">The sequence shown here is derived from an EMBL/GenBank/DDBJ whole genome shotgun (WGS) entry which is preliminary data.</text>
</comment>
<proteinExistence type="predicted"/>
<organism evidence="1 2">
    <name type="scientific">Aldrovandia affinis</name>
    <dbReference type="NCBI Taxonomy" id="143900"/>
    <lineage>
        <taxon>Eukaryota</taxon>
        <taxon>Metazoa</taxon>
        <taxon>Chordata</taxon>
        <taxon>Craniata</taxon>
        <taxon>Vertebrata</taxon>
        <taxon>Euteleostomi</taxon>
        <taxon>Actinopterygii</taxon>
        <taxon>Neopterygii</taxon>
        <taxon>Teleostei</taxon>
        <taxon>Notacanthiformes</taxon>
        <taxon>Halosauridae</taxon>
        <taxon>Aldrovandia</taxon>
    </lineage>
</organism>
<dbReference type="EMBL" id="JAINUG010000027">
    <property type="protein sequence ID" value="KAJ8410339.1"/>
    <property type="molecule type" value="Genomic_DNA"/>
</dbReference>
<evidence type="ECO:0000313" key="2">
    <source>
        <dbReference type="Proteomes" id="UP001221898"/>
    </source>
</evidence>
<protein>
    <submittedName>
        <fullName evidence="1">Uncharacterized protein</fullName>
    </submittedName>
</protein>
<dbReference type="Proteomes" id="UP001221898">
    <property type="component" value="Unassembled WGS sequence"/>
</dbReference>